<sequence length="134" mass="15141">MAVGSDENLQNKLSDLVDRPNASNFSWNYAIFWQISRVLGSGIYNLCSKYHSLIHFFKLTFRFINSGMMILQFPKYDLSNFESVNFAIFFKSSTICSVGLMRSFLVKYIGIQTIVLVPTDIGVVKLGSAKFVGD</sequence>
<dbReference type="Proteomes" id="UP000030645">
    <property type="component" value="Unassembled WGS sequence"/>
</dbReference>
<dbReference type="AlphaFoldDB" id="W9REU8"/>
<evidence type="ECO:0000313" key="3">
    <source>
        <dbReference type="Proteomes" id="UP000030645"/>
    </source>
</evidence>
<keyword evidence="3" id="KW-1185">Reference proteome</keyword>
<dbReference type="GO" id="GO:0003700">
    <property type="term" value="F:DNA-binding transcription factor activity"/>
    <property type="evidence" value="ECO:0007669"/>
    <property type="project" value="InterPro"/>
</dbReference>
<keyword evidence="1" id="KW-0539">Nucleus</keyword>
<dbReference type="InterPro" id="IPR045084">
    <property type="entry name" value="AIB/MYC-like"/>
</dbReference>
<gene>
    <name evidence="2" type="ORF">L484_016695</name>
</gene>
<dbReference type="PANTHER" id="PTHR11514:SF139">
    <property type="entry name" value="TRANSCRIPTION FACTOR"/>
    <property type="match status" value="1"/>
</dbReference>
<name>W9REU8_9ROSA</name>
<proteinExistence type="predicted"/>
<comment type="subcellular location">
    <subcellularLocation>
        <location evidence="1">Nucleus</location>
    </subcellularLocation>
</comment>
<protein>
    <recommendedName>
        <fullName evidence="1">Transcription factor</fullName>
        <shortName evidence="1">bHLH transcription factor</shortName>
    </recommendedName>
    <alternativeName>
        <fullName evidence="1">Basic helix-loop-helix protein</fullName>
    </alternativeName>
</protein>
<accession>W9REU8</accession>
<dbReference type="EMBL" id="KE344934">
    <property type="protein sequence ID" value="EXB87350.1"/>
    <property type="molecule type" value="Genomic_DNA"/>
</dbReference>
<keyword evidence="1" id="KW-0805">Transcription regulation</keyword>
<dbReference type="PANTHER" id="PTHR11514">
    <property type="entry name" value="MYC"/>
    <property type="match status" value="1"/>
</dbReference>
<evidence type="ECO:0000313" key="2">
    <source>
        <dbReference type="EMBL" id="EXB87350.1"/>
    </source>
</evidence>
<evidence type="ECO:0000256" key="1">
    <source>
        <dbReference type="RuleBase" id="RU369104"/>
    </source>
</evidence>
<keyword evidence="1" id="KW-0804">Transcription</keyword>
<dbReference type="GO" id="GO:0005634">
    <property type="term" value="C:nucleus"/>
    <property type="evidence" value="ECO:0007669"/>
    <property type="project" value="UniProtKB-SubCell"/>
</dbReference>
<dbReference type="STRING" id="981085.W9REU8"/>
<organism evidence="2 3">
    <name type="scientific">Morus notabilis</name>
    <dbReference type="NCBI Taxonomy" id="981085"/>
    <lineage>
        <taxon>Eukaryota</taxon>
        <taxon>Viridiplantae</taxon>
        <taxon>Streptophyta</taxon>
        <taxon>Embryophyta</taxon>
        <taxon>Tracheophyta</taxon>
        <taxon>Spermatophyta</taxon>
        <taxon>Magnoliopsida</taxon>
        <taxon>eudicotyledons</taxon>
        <taxon>Gunneridae</taxon>
        <taxon>Pentapetalae</taxon>
        <taxon>rosids</taxon>
        <taxon>fabids</taxon>
        <taxon>Rosales</taxon>
        <taxon>Moraceae</taxon>
        <taxon>Moreae</taxon>
        <taxon>Morus</taxon>
    </lineage>
</organism>
<reference evidence="3" key="1">
    <citation type="submission" date="2013-01" db="EMBL/GenBank/DDBJ databases">
        <title>Draft Genome Sequence of a Mulberry Tree, Morus notabilis C.K. Schneid.</title>
        <authorList>
            <person name="He N."/>
            <person name="Zhao S."/>
        </authorList>
    </citation>
    <scope>NUCLEOTIDE SEQUENCE</scope>
</reference>
<dbReference type="GO" id="GO:0000976">
    <property type="term" value="F:transcription cis-regulatory region binding"/>
    <property type="evidence" value="ECO:0007669"/>
    <property type="project" value="TreeGrafter"/>
</dbReference>